<accession>W4RLU9</accession>
<sequence length="60" mass="6396">MLKARNQPHFGILQMNDAAEKINASLQIDSKEGSGTEVSITVPRMGIEGETTNDQAHASG</sequence>
<reference evidence="2 3" key="1">
    <citation type="submission" date="2013-12" db="EMBL/GenBank/DDBJ databases">
        <title>NBRP : Genome information of microbial organism related human and environment.</title>
        <authorList>
            <person name="Hattori M."/>
            <person name="Oshima K."/>
            <person name="Inaba H."/>
            <person name="Suda W."/>
            <person name="Sakamoto M."/>
            <person name="Iino T."/>
            <person name="Kitahara M."/>
            <person name="Oshida Y."/>
            <person name="Iida T."/>
            <person name="Kudo T."/>
            <person name="Itoh T."/>
            <person name="Ahmed I."/>
            <person name="Ohkuma M."/>
        </authorList>
    </citation>
    <scope>NUCLEOTIDE SEQUENCE [LARGE SCALE GENOMIC DNA]</scope>
    <source>
        <strain evidence="2 3">JCM 21738</strain>
    </source>
</reference>
<evidence type="ECO:0000313" key="3">
    <source>
        <dbReference type="Proteomes" id="UP000018949"/>
    </source>
</evidence>
<proteinExistence type="predicted"/>
<dbReference type="EMBL" id="BAUW01000013">
    <property type="protein sequence ID" value="GAE44863.1"/>
    <property type="molecule type" value="Genomic_DNA"/>
</dbReference>
<gene>
    <name evidence="2" type="ORF">JCM21738_1612</name>
</gene>
<dbReference type="AlphaFoldDB" id="W4RLU9"/>
<dbReference type="InterPro" id="IPR036890">
    <property type="entry name" value="HATPase_C_sf"/>
</dbReference>
<comment type="caution">
    <text evidence="2">The sequence shown here is derived from an EMBL/GenBank/DDBJ whole genome shotgun (WGS) entry which is preliminary data.</text>
</comment>
<dbReference type="Gene3D" id="3.30.565.10">
    <property type="entry name" value="Histidine kinase-like ATPase, C-terminal domain"/>
    <property type="match status" value="1"/>
</dbReference>
<protein>
    <recommendedName>
        <fullName evidence="4">Two-component sensor histidine kinase</fullName>
    </recommendedName>
</protein>
<name>W4RLU9_9BACI</name>
<dbReference type="Proteomes" id="UP000018949">
    <property type="component" value="Unassembled WGS sequence"/>
</dbReference>
<evidence type="ECO:0008006" key="4">
    <source>
        <dbReference type="Google" id="ProtNLM"/>
    </source>
</evidence>
<evidence type="ECO:0000256" key="1">
    <source>
        <dbReference type="SAM" id="MobiDB-lite"/>
    </source>
</evidence>
<evidence type="ECO:0000313" key="2">
    <source>
        <dbReference type="EMBL" id="GAE44863.1"/>
    </source>
</evidence>
<organism evidence="2 3">
    <name type="scientific">Mesobacillus boroniphilus JCM 21738</name>
    <dbReference type="NCBI Taxonomy" id="1294265"/>
    <lineage>
        <taxon>Bacteria</taxon>
        <taxon>Bacillati</taxon>
        <taxon>Bacillota</taxon>
        <taxon>Bacilli</taxon>
        <taxon>Bacillales</taxon>
        <taxon>Bacillaceae</taxon>
        <taxon>Mesobacillus</taxon>
    </lineage>
</organism>
<feature type="region of interest" description="Disordered" evidence="1">
    <location>
        <begin position="28"/>
        <end position="60"/>
    </location>
</feature>
<feature type="compositionally biased region" description="Polar residues" evidence="1">
    <location>
        <begin position="50"/>
        <end position="60"/>
    </location>
</feature>
<keyword evidence="3" id="KW-1185">Reference proteome</keyword>